<organism evidence="1">
    <name type="scientific">Tanacetum cinerariifolium</name>
    <name type="common">Dalmatian daisy</name>
    <name type="synonym">Chrysanthemum cinerariifolium</name>
    <dbReference type="NCBI Taxonomy" id="118510"/>
    <lineage>
        <taxon>Eukaryota</taxon>
        <taxon>Viridiplantae</taxon>
        <taxon>Streptophyta</taxon>
        <taxon>Embryophyta</taxon>
        <taxon>Tracheophyta</taxon>
        <taxon>Spermatophyta</taxon>
        <taxon>Magnoliopsida</taxon>
        <taxon>eudicotyledons</taxon>
        <taxon>Gunneridae</taxon>
        <taxon>Pentapetalae</taxon>
        <taxon>asterids</taxon>
        <taxon>campanulids</taxon>
        <taxon>Asterales</taxon>
        <taxon>Asteraceae</taxon>
        <taxon>Asteroideae</taxon>
        <taxon>Anthemideae</taxon>
        <taxon>Anthemidinae</taxon>
        <taxon>Tanacetum</taxon>
    </lineage>
</organism>
<gene>
    <name evidence="1" type="ORF">Tci_696279</name>
</gene>
<evidence type="ECO:0000313" key="1">
    <source>
        <dbReference type="EMBL" id="GFB24308.1"/>
    </source>
</evidence>
<evidence type="ECO:0008006" key="2">
    <source>
        <dbReference type="Google" id="ProtNLM"/>
    </source>
</evidence>
<reference evidence="1" key="1">
    <citation type="journal article" date="2019" name="Sci. Rep.">
        <title>Draft genome of Tanacetum cinerariifolium, the natural source of mosquito coil.</title>
        <authorList>
            <person name="Yamashiro T."/>
            <person name="Shiraishi A."/>
            <person name="Satake H."/>
            <person name="Nakayama K."/>
        </authorList>
    </citation>
    <scope>NUCLEOTIDE SEQUENCE</scope>
</reference>
<dbReference type="AlphaFoldDB" id="A0A699L5K4"/>
<name>A0A699L5K4_TANCI</name>
<proteinExistence type="predicted"/>
<sequence>MSTDEPRFLKIAELKENFNGMSIEIRKKEKLLQKEQWAYLSTHPSKRLHSFCFDDDDDEDYTSVIAPDEPVLSTEEPDNSLKFSSTDDDSFFLDNIDYVEASPPDSELVSLEVMEIVIPEVGGIKASNDNPIPSYDPIIPGNPLNLTPSGESDFFLEGDMLLFEAFLNDDHFSDFKTKSSSTSLNSLLEETNNFDNSLPEFTTFSKVPFDAEYESDSSDDQSSSDEDVLEKIVSKPLSEEEIIPMESLRTHDSSLPISSKIDSLLEEFADIRLIEKLLYDNSSPRPPEEFVYVNSDAAIESFSPSPILVKDSDSLIEEIDLFCTLDYLMPPGIMDKDYDSERDILIPKDLPSNNSLSFAEQESFHFDIPPFARPPAKPPDGDTGILNIKMMGDISEQKAFMHKLMITLASHQEKSPDLLSHRCGTVKKFNTHRSNLNTCPMLIHGQNNPPLDVLLFHFYPP</sequence>
<comment type="caution">
    <text evidence="1">The sequence shown here is derived from an EMBL/GenBank/DDBJ whole genome shotgun (WGS) entry which is preliminary data.</text>
</comment>
<accession>A0A699L5K4</accession>
<dbReference type="EMBL" id="BKCJ010583618">
    <property type="protein sequence ID" value="GFB24308.1"/>
    <property type="molecule type" value="Genomic_DNA"/>
</dbReference>
<protein>
    <recommendedName>
        <fullName evidence="2">Reverse transcriptase domain-containing protein</fullName>
    </recommendedName>
</protein>